<evidence type="ECO:0000313" key="13">
    <source>
        <dbReference type="EMBL" id="KAJ3593352.1"/>
    </source>
</evidence>
<evidence type="ECO:0000256" key="7">
    <source>
        <dbReference type="ARBA" id="ARBA00023136"/>
    </source>
</evidence>
<evidence type="ECO:0000256" key="9">
    <source>
        <dbReference type="ARBA" id="ARBA00023207"/>
    </source>
</evidence>
<gene>
    <name evidence="13" type="ORF">NHX12_005687</name>
</gene>
<evidence type="ECO:0000256" key="4">
    <source>
        <dbReference type="ARBA" id="ARBA00022622"/>
    </source>
</evidence>
<keyword evidence="4 12" id="KW-0336">GPI-anchor</keyword>
<evidence type="ECO:0000256" key="3">
    <source>
        <dbReference type="ARBA" id="ARBA00022475"/>
    </source>
</evidence>
<dbReference type="GO" id="GO:0005886">
    <property type="term" value="C:plasma membrane"/>
    <property type="evidence" value="ECO:0007669"/>
    <property type="project" value="UniProtKB-SubCell"/>
</dbReference>
<keyword evidence="3" id="KW-1003">Cell membrane</keyword>
<evidence type="ECO:0000256" key="12">
    <source>
        <dbReference type="RuleBase" id="RU003519"/>
    </source>
</evidence>
<dbReference type="InterPro" id="IPR001863">
    <property type="entry name" value="Glypican"/>
</dbReference>
<keyword evidence="6 12" id="KW-0654">Proteoglycan</keyword>
<dbReference type="PANTHER" id="PTHR10822:SF31">
    <property type="entry name" value="GLYPICAN-6"/>
    <property type="match status" value="1"/>
</dbReference>
<dbReference type="GO" id="GO:1905475">
    <property type="term" value="P:regulation of protein localization to membrane"/>
    <property type="evidence" value="ECO:0007669"/>
    <property type="project" value="TreeGrafter"/>
</dbReference>
<keyword evidence="7 12" id="KW-0472">Membrane</keyword>
<evidence type="ECO:0000256" key="8">
    <source>
        <dbReference type="ARBA" id="ARBA00023180"/>
    </source>
</evidence>
<evidence type="ECO:0000256" key="6">
    <source>
        <dbReference type="ARBA" id="ARBA00022974"/>
    </source>
</evidence>
<dbReference type="GO" id="GO:0005576">
    <property type="term" value="C:extracellular region"/>
    <property type="evidence" value="ECO:0007669"/>
    <property type="project" value="TreeGrafter"/>
</dbReference>
<dbReference type="GO" id="GO:0009966">
    <property type="term" value="P:regulation of signal transduction"/>
    <property type="evidence" value="ECO:0007669"/>
    <property type="project" value="InterPro"/>
</dbReference>
<keyword evidence="8" id="KW-0325">Glycoprotein</keyword>
<keyword evidence="14" id="KW-1185">Reference proteome</keyword>
<dbReference type="PANTHER" id="PTHR10822">
    <property type="entry name" value="GLYPICAN"/>
    <property type="match status" value="1"/>
</dbReference>
<evidence type="ECO:0000256" key="2">
    <source>
        <dbReference type="ARBA" id="ARBA00010260"/>
    </source>
</evidence>
<dbReference type="GO" id="GO:0009986">
    <property type="term" value="C:cell surface"/>
    <property type="evidence" value="ECO:0007669"/>
    <property type="project" value="TreeGrafter"/>
</dbReference>
<dbReference type="GO" id="GO:0098552">
    <property type="term" value="C:side of membrane"/>
    <property type="evidence" value="ECO:0007669"/>
    <property type="project" value="UniProtKB-KW"/>
</dbReference>
<evidence type="ECO:0000256" key="11">
    <source>
        <dbReference type="RuleBase" id="RU003518"/>
    </source>
</evidence>
<dbReference type="Proteomes" id="UP001148018">
    <property type="component" value="Unassembled WGS sequence"/>
</dbReference>
<sequence>MYPEFFLELLNSTERSFSSMFQRTYGLFYRQNSEVFQDLFRELKRYYTGGNVNMDDMLNDFWTRLLERTFQTLHPQYRLGEDYLECLNKYGEQLRPFGDTPRRLKPRVTRALIAARTFVQGLMVGREVASRVAKVRPSLSSLSSKAFQRLSVQWKWEAVCCPNWEGLVAKRSDLIAIIGFMTRCVINMVYN</sequence>
<keyword evidence="10 12" id="KW-0449">Lipoprotein</keyword>
<evidence type="ECO:0000256" key="10">
    <source>
        <dbReference type="ARBA" id="ARBA00023288"/>
    </source>
</evidence>
<keyword evidence="5" id="KW-0732">Signal</keyword>
<dbReference type="Pfam" id="PF01153">
    <property type="entry name" value="Glypican"/>
    <property type="match status" value="1"/>
</dbReference>
<comment type="function">
    <text evidence="12">Cell surface proteoglycan.</text>
</comment>
<dbReference type="GO" id="GO:0045202">
    <property type="term" value="C:synapse"/>
    <property type="evidence" value="ECO:0007669"/>
    <property type="project" value="TreeGrafter"/>
</dbReference>
<organism evidence="13 14">
    <name type="scientific">Muraenolepis orangiensis</name>
    <name type="common">Patagonian moray cod</name>
    <dbReference type="NCBI Taxonomy" id="630683"/>
    <lineage>
        <taxon>Eukaryota</taxon>
        <taxon>Metazoa</taxon>
        <taxon>Chordata</taxon>
        <taxon>Craniata</taxon>
        <taxon>Vertebrata</taxon>
        <taxon>Euteleostomi</taxon>
        <taxon>Actinopterygii</taxon>
        <taxon>Neopterygii</taxon>
        <taxon>Teleostei</taxon>
        <taxon>Neoteleostei</taxon>
        <taxon>Acanthomorphata</taxon>
        <taxon>Zeiogadaria</taxon>
        <taxon>Gadariae</taxon>
        <taxon>Gadiformes</taxon>
        <taxon>Muraenolepidoidei</taxon>
        <taxon>Muraenolepididae</taxon>
        <taxon>Muraenolepis</taxon>
    </lineage>
</organism>
<name>A0A9Q0IAL0_9TELE</name>
<evidence type="ECO:0000256" key="5">
    <source>
        <dbReference type="ARBA" id="ARBA00022729"/>
    </source>
</evidence>
<accession>A0A9Q0IAL0</accession>
<evidence type="ECO:0000256" key="1">
    <source>
        <dbReference type="ARBA" id="ARBA00004609"/>
    </source>
</evidence>
<reference evidence="13" key="1">
    <citation type="submission" date="2022-07" db="EMBL/GenBank/DDBJ databases">
        <title>Chromosome-level genome of Muraenolepis orangiensis.</title>
        <authorList>
            <person name="Kim J."/>
        </authorList>
    </citation>
    <scope>NUCLEOTIDE SEQUENCE</scope>
    <source>
        <strain evidence="13">KU_S4_2022</strain>
        <tissue evidence="13">Muscle</tissue>
    </source>
</reference>
<keyword evidence="9 12" id="KW-0357">Heparan sulfate</keyword>
<proteinExistence type="inferred from homology"/>
<evidence type="ECO:0008006" key="15">
    <source>
        <dbReference type="Google" id="ProtNLM"/>
    </source>
</evidence>
<dbReference type="OrthoDB" id="10010764at2759"/>
<protein>
    <recommendedName>
        <fullName evidence="15">Glypican</fullName>
    </recommendedName>
</protein>
<evidence type="ECO:0000313" key="14">
    <source>
        <dbReference type="Proteomes" id="UP001148018"/>
    </source>
</evidence>
<dbReference type="EMBL" id="JANIIK010000112">
    <property type="protein sequence ID" value="KAJ3593352.1"/>
    <property type="molecule type" value="Genomic_DNA"/>
</dbReference>
<comment type="similarity">
    <text evidence="2 11">Belongs to the glypican family.</text>
</comment>
<comment type="caution">
    <text evidence="13">The sequence shown here is derived from an EMBL/GenBank/DDBJ whole genome shotgun (WGS) entry which is preliminary data.</text>
</comment>
<comment type="subcellular location">
    <subcellularLocation>
        <location evidence="1 12">Cell membrane</location>
        <topology evidence="1 12">Lipid-anchor</topology>
        <topology evidence="1 12">GPI-anchor</topology>
    </subcellularLocation>
</comment>
<dbReference type="GO" id="GO:0016477">
    <property type="term" value="P:cell migration"/>
    <property type="evidence" value="ECO:0007669"/>
    <property type="project" value="TreeGrafter"/>
</dbReference>
<dbReference type="AlphaFoldDB" id="A0A9Q0IAL0"/>